<proteinExistence type="predicted"/>
<reference evidence="2" key="1">
    <citation type="journal article" date="2022" name="Mol. Ecol. Resour.">
        <title>The genomes of chicory, endive, great burdock and yacon provide insights into Asteraceae palaeo-polyploidization history and plant inulin production.</title>
        <authorList>
            <person name="Fan W."/>
            <person name="Wang S."/>
            <person name="Wang H."/>
            <person name="Wang A."/>
            <person name="Jiang F."/>
            <person name="Liu H."/>
            <person name="Zhao H."/>
            <person name="Xu D."/>
            <person name="Zhang Y."/>
        </authorList>
    </citation>
    <scope>NUCLEOTIDE SEQUENCE [LARGE SCALE GENOMIC DNA]</scope>
    <source>
        <strain evidence="2">cv. Yunnan</strain>
    </source>
</reference>
<accession>A0ACB9HZR0</accession>
<sequence>MYPSLFSTSSKRKRDPNSFDDEPKSCKRLKNDVFMNYSSEDIGKTFKSHLRGALIRDSFTISDHTMLPIGQDMHLQLLKAIEESEIYVLVFSPNYASSRSCLDELVDIMDRFHKFDERKVFPVFFKVDPSHVRSQQGPFMEAFQAHKSNVDPERVQKWRQALKDAGRLSGFTLQNGDGAKFVLEIVVELEKMQRPQELHVTDHPVGIGSRAEELISTLRLDRKDHVLVVAVFGISGIGKTTIVKEAFNRISSSFDLCCFLADIHYICQVPNWKVELPKALVSCLTRENKFSIKNNHNESITKIRMLVKRQKVLLVLDDVENFQQLEALGIDPKWFYNGSRIIVTTRDKLSLGNIPYTSYHTMLLNRRESFNLFTRLMFAREDPMNTKFIEELVCRAGGIPLVTKVWSRHFKHYEREQWPSVLETLKRIPHGDVQKQLQMSYDSLPNRAKKLFLDIVCFFDGMEKDLIAKVLHDEDSAFFPNNEIQYLIDKSLVEIRPYSRLSMHHAIREMGQEIIRQESEDEPGKRTRLWDERDVMCILTQCSGTELVESISLESFVKEDQVVVLADAFRKMSNLRLIKLYDEYLSWSNSSYDEVTPFSFKKLKYMEWHGFPFRCITIYMGNVVVLRLRYSKLEILWEEIKSLKKLRILDVSFSSFLTKTFTLASHPFYGLENLEEMCFYGCENLEELHSSIGFLHKLSILDLRSSISLKWISWEMIGKLRSLRELNLGKFSYPGLESEELINPFLSSLKECPITKLKLLGCNISKISREVRSLSWLKHLHIQASTHPFPDNLLQLHELKRIELEQANMQSIPDLPQNITYIKADECTSLVNLPLNMPELKSLTVLDFRSCPKLGSKDPQFLMKCRSLDVKSSASLIQRTCIFRTKACKESPFIKPLVIGLSRECTPNWCNYQNRGDLLCFVAPMHLGKKICGVILYATTGTFVPTSTIASKMVNKTKNTSHRLKEMVFQQGSMCVMFYPLDDTTIMVEAGDTVALEFPQKSVSSCGLRLIYDNDVVTRNRSKSWRDLL</sequence>
<evidence type="ECO:0000313" key="2">
    <source>
        <dbReference type="Proteomes" id="UP001056120"/>
    </source>
</evidence>
<evidence type="ECO:0000313" key="1">
    <source>
        <dbReference type="EMBL" id="KAI3800976.1"/>
    </source>
</evidence>
<comment type="caution">
    <text evidence="1">The sequence shown here is derived from an EMBL/GenBank/DDBJ whole genome shotgun (WGS) entry which is preliminary data.</text>
</comment>
<organism evidence="1 2">
    <name type="scientific">Smallanthus sonchifolius</name>
    <dbReference type="NCBI Taxonomy" id="185202"/>
    <lineage>
        <taxon>Eukaryota</taxon>
        <taxon>Viridiplantae</taxon>
        <taxon>Streptophyta</taxon>
        <taxon>Embryophyta</taxon>
        <taxon>Tracheophyta</taxon>
        <taxon>Spermatophyta</taxon>
        <taxon>Magnoliopsida</taxon>
        <taxon>eudicotyledons</taxon>
        <taxon>Gunneridae</taxon>
        <taxon>Pentapetalae</taxon>
        <taxon>asterids</taxon>
        <taxon>campanulids</taxon>
        <taxon>Asterales</taxon>
        <taxon>Asteraceae</taxon>
        <taxon>Asteroideae</taxon>
        <taxon>Heliantheae alliance</taxon>
        <taxon>Millerieae</taxon>
        <taxon>Smallanthus</taxon>
    </lineage>
</organism>
<reference evidence="1 2" key="2">
    <citation type="journal article" date="2022" name="Mol. Ecol. Resour.">
        <title>The genomes of chicory, endive, great burdock and yacon provide insights into Asteraceae paleo-polyploidization history and plant inulin production.</title>
        <authorList>
            <person name="Fan W."/>
            <person name="Wang S."/>
            <person name="Wang H."/>
            <person name="Wang A."/>
            <person name="Jiang F."/>
            <person name="Liu H."/>
            <person name="Zhao H."/>
            <person name="Xu D."/>
            <person name="Zhang Y."/>
        </authorList>
    </citation>
    <scope>NUCLEOTIDE SEQUENCE [LARGE SCALE GENOMIC DNA]</scope>
    <source>
        <strain evidence="2">cv. Yunnan</strain>
        <tissue evidence="1">Leaves</tissue>
    </source>
</reference>
<protein>
    <submittedName>
        <fullName evidence="1">Uncharacterized protein</fullName>
    </submittedName>
</protein>
<name>A0ACB9HZR0_9ASTR</name>
<dbReference type="EMBL" id="CM042027">
    <property type="protein sequence ID" value="KAI3800976.1"/>
    <property type="molecule type" value="Genomic_DNA"/>
</dbReference>
<keyword evidence="2" id="KW-1185">Reference proteome</keyword>
<dbReference type="Proteomes" id="UP001056120">
    <property type="component" value="Linkage Group LG10"/>
</dbReference>
<gene>
    <name evidence="1" type="ORF">L1987_29076</name>
</gene>